<feature type="binding site" evidence="4">
    <location>
        <position position="277"/>
    </location>
    <ligand>
        <name>allantoate</name>
        <dbReference type="ChEBI" id="CHEBI:17536"/>
    </ligand>
</feature>
<sequence>MGRLNSKRVKKTLDDINQFGATKSGMFRLAYSAEEKAAQEYIMTVCKKSGFSVRVDQAGNVIIRRSGLDDSLPAVAIGSHLDTVYNGGKYDGVVGVVAGIEVLQQLEERQIETLHPVELIIFACEESARFHVAMIGSRAMIGELDKEYVGLLKDKNNQSIVEVFHERSLNFQEIEQAKRKKSELKVFFELHIEQGCRLIEEDKTIGIVTGIAAPIRLSLTVVGKSSHSGTTTMEHRRDSFLAAAELSLALEEAAKTEKRFDTVATVGVVDVQPGAINVIPGKTNLKVDIRSISRKSRGRVLAMLEEAIKEVEAKRKVEVLLNWKTDEDPIQMDEIIAKNVQSICERRKISSMFMPSGAGHDAMNMAKCWPTALLFVPSVHGLSHHPDEFTKVEDIVQGVAVLKDLVLSHAIARKE</sequence>
<feature type="binding site" evidence="3">
    <location>
        <position position="91"/>
    </location>
    <ligand>
        <name>Zn(2+)</name>
        <dbReference type="ChEBI" id="CHEBI:29105"/>
        <label>1</label>
    </ligand>
</feature>
<dbReference type="InterPro" id="IPR011650">
    <property type="entry name" value="Peptidase_M20_dimer"/>
</dbReference>
<keyword evidence="7" id="KW-1185">Reference proteome</keyword>
<dbReference type="SUPFAM" id="SSF53187">
    <property type="entry name" value="Zn-dependent exopeptidases"/>
    <property type="match status" value="1"/>
</dbReference>
<evidence type="ECO:0000259" key="5">
    <source>
        <dbReference type="Pfam" id="PF07687"/>
    </source>
</evidence>
<dbReference type="AlphaFoldDB" id="W4Q672"/>
<dbReference type="PANTHER" id="PTHR32494">
    <property type="entry name" value="ALLANTOATE DEIMINASE-RELATED"/>
    <property type="match status" value="1"/>
</dbReference>
<name>W4Q672_9BACI</name>
<dbReference type="InterPro" id="IPR010158">
    <property type="entry name" value="Amidase_Cbmase"/>
</dbReference>
<feature type="binding site" evidence="3">
    <location>
        <position position="126"/>
    </location>
    <ligand>
        <name>Zn(2+)</name>
        <dbReference type="ChEBI" id="CHEBI:29105"/>
        <label>2</label>
    </ligand>
</feature>
<feature type="domain" description="Peptidase M20 dimerisation" evidence="5">
    <location>
        <begin position="217"/>
        <end position="313"/>
    </location>
</feature>
<dbReference type="Pfam" id="PF01546">
    <property type="entry name" value="Peptidase_M20"/>
    <property type="match status" value="1"/>
</dbReference>
<dbReference type="InterPro" id="IPR002933">
    <property type="entry name" value="Peptidase_M20"/>
</dbReference>
<dbReference type="NCBIfam" id="TIGR01879">
    <property type="entry name" value="hydantase"/>
    <property type="match status" value="1"/>
</dbReference>
<dbReference type="GO" id="GO:0046872">
    <property type="term" value="F:metal ion binding"/>
    <property type="evidence" value="ECO:0007669"/>
    <property type="project" value="UniProtKB-KW"/>
</dbReference>
<dbReference type="GO" id="GO:0016813">
    <property type="term" value="F:hydrolase activity, acting on carbon-nitrogen (but not peptide) bonds, in linear amidines"/>
    <property type="evidence" value="ECO:0007669"/>
    <property type="project" value="InterPro"/>
</dbReference>
<evidence type="ECO:0000256" key="4">
    <source>
        <dbReference type="PIRSR" id="PIRSR001235-2"/>
    </source>
</evidence>
<protein>
    <submittedName>
        <fullName evidence="6">N-carbamoyl-L-amino acid hydrolase</fullName>
    </submittedName>
</protein>
<gene>
    <name evidence="6" type="ORF">JCM9140_3724</name>
</gene>
<evidence type="ECO:0000256" key="3">
    <source>
        <dbReference type="PIRSR" id="PIRSR001235-1"/>
    </source>
</evidence>
<feature type="binding site" evidence="3">
    <location>
        <position position="191"/>
    </location>
    <ligand>
        <name>Zn(2+)</name>
        <dbReference type="ChEBI" id="CHEBI:29105"/>
        <label>1</label>
    </ligand>
</feature>
<accession>W4Q672</accession>
<evidence type="ECO:0000256" key="2">
    <source>
        <dbReference type="ARBA" id="ARBA00022801"/>
    </source>
</evidence>
<feature type="binding site" evidence="4">
    <location>
        <position position="290"/>
    </location>
    <ligand>
        <name>allantoate</name>
        <dbReference type="ChEBI" id="CHEBI:17536"/>
    </ligand>
</feature>
<proteinExistence type="inferred from homology"/>
<dbReference type="InterPro" id="IPR036264">
    <property type="entry name" value="Bact_exopeptidase_dim_dom"/>
</dbReference>
<keyword evidence="2 6" id="KW-0378">Hydrolase</keyword>
<dbReference type="STRING" id="1236970.JCM9140_3724"/>
<comment type="similarity">
    <text evidence="1">Belongs to the peptidase M20 family.</text>
</comment>
<keyword evidence="3" id="KW-0479">Metal-binding</keyword>
<feature type="binding site" evidence="3">
    <location>
        <position position="384"/>
    </location>
    <ligand>
        <name>Zn(2+)</name>
        <dbReference type="ChEBI" id="CHEBI:29105"/>
        <label>2</label>
    </ligand>
</feature>
<dbReference type="PIRSF" id="PIRSF001235">
    <property type="entry name" value="Amidase_carbamoylase"/>
    <property type="match status" value="1"/>
</dbReference>
<feature type="binding site" evidence="4">
    <location>
        <position position="216"/>
    </location>
    <ligand>
        <name>allantoate</name>
        <dbReference type="ChEBI" id="CHEBI:17536"/>
    </ligand>
</feature>
<feature type="binding site" evidence="3">
    <location>
        <position position="91"/>
    </location>
    <ligand>
        <name>Zn(2+)</name>
        <dbReference type="ChEBI" id="CHEBI:29105"/>
        <label>2</label>
    </ligand>
</feature>
<dbReference type="Proteomes" id="UP000018890">
    <property type="component" value="Unassembled WGS sequence"/>
</dbReference>
<dbReference type="RefSeq" id="WP_052002333.1">
    <property type="nucleotide sequence ID" value="NZ_BAUT01000056.1"/>
</dbReference>
<comment type="caution">
    <text evidence="6">The sequence shown here is derived from an EMBL/GenBank/DDBJ whole genome shotgun (WGS) entry which is preliminary data.</text>
</comment>
<keyword evidence="3" id="KW-0862">Zinc</keyword>
<dbReference type="SUPFAM" id="SSF55031">
    <property type="entry name" value="Bacterial exopeptidase dimerisation domain"/>
    <property type="match status" value="1"/>
</dbReference>
<feature type="binding site" evidence="3">
    <location>
        <position position="80"/>
    </location>
    <ligand>
        <name>Zn(2+)</name>
        <dbReference type="ChEBI" id="CHEBI:29105"/>
        <label>1</label>
    </ligand>
</feature>
<evidence type="ECO:0000313" key="7">
    <source>
        <dbReference type="Proteomes" id="UP000018890"/>
    </source>
</evidence>
<dbReference type="Gene3D" id="3.30.70.360">
    <property type="match status" value="1"/>
</dbReference>
<organism evidence="6 7">
    <name type="scientific">Halalkalibacter wakoensis JCM 9140</name>
    <dbReference type="NCBI Taxonomy" id="1236970"/>
    <lineage>
        <taxon>Bacteria</taxon>
        <taxon>Bacillati</taxon>
        <taxon>Bacillota</taxon>
        <taxon>Bacilli</taxon>
        <taxon>Bacillales</taxon>
        <taxon>Bacillaceae</taxon>
        <taxon>Halalkalibacter</taxon>
    </lineage>
</organism>
<dbReference type="PANTHER" id="PTHR32494:SF5">
    <property type="entry name" value="ALLANTOATE AMIDOHYDROLASE"/>
    <property type="match status" value="1"/>
</dbReference>
<reference evidence="6" key="1">
    <citation type="journal article" date="2014" name="Genome Announc.">
        <title>Draft Genome Sequences of Three Alkaliphilic Bacillus Strains, Bacillus wakoensis JCM 9140T, Bacillus akibai JCM 9157T, and Bacillus hemicellulosilyticus JCM 9152T.</title>
        <authorList>
            <person name="Yuki M."/>
            <person name="Oshima K."/>
            <person name="Suda W."/>
            <person name="Oshida Y."/>
            <person name="Kitamura K."/>
            <person name="Iida T."/>
            <person name="Hattori M."/>
            <person name="Ohkuma M."/>
        </authorList>
    </citation>
    <scope>NUCLEOTIDE SEQUENCE [LARGE SCALE GENOMIC DNA]</scope>
    <source>
        <strain evidence="6">JCM 9140</strain>
    </source>
</reference>
<evidence type="ECO:0000313" key="6">
    <source>
        <dbReference type="EMBL" id="GAE27571.1"/>
    </source>
</evidence>
<evidence type="ECO:0000256" key="1">
    <source>
        <dbReference type="ARBA" id="ARBA00006153"/>
    </source>
</evidence>
<dbReference type="Gene3D" id="3.40.630.10">
    <property type="entry name" value="Zn peptidases"/>
    <property type="match status" value="1"/>
</dbReference>
<dbReference type="Pfam" id="PF07687">
    <property type="entry name" value="M20_dimer"/>
    <property type="match status" value="1"/>
</dbReference>
<comment type="cofactor">
    <cofactor evidence="3">
        <name>Zn(2+)</name>
        <dbReference type="ChEBI" id="CHEBI:29105"/>
    </cofactor>
    <text evidence="3">Binds 2 Zn(2+) ions per subunit.</text>
</comment>
<dbReference type="EMBL" id="BAUT01000056">
    <property type="protein sequence ID" value="GAE27571.1"/>
    <property type="molecule type" value="Genomic_DNA"/>
</dbReference>
<dbReference type="CDD" id="cd03884">
    <property type="entry name" value="M20_bAS"/>
    <property type="match status" value="1"/>
</dbReference>
<dbReference type="NCBIfam" id="NF006771">
    <property type="entry name" value="PRK09290.1-5"/>
    <property type="match status" value="1"/>
</dbReference>